<dbReference type="SMART" id="SM00497">
    <property type="entry name" value="IENR1"/>
    <property type="match status" value="1"/>
</dbReference>
<evidence type="ECO:0000259" key="1">
    <source>
        <dbReference type="PROSITE" id="PS50164"/>
    </source>
</evidence>
<dbReference type="CDD" id="cd10443">
    <property type="entry name" value="GIY-YIG_HE_Tlr8p_PBC-V_like"/>
    <property type="match status" value="1"/>
</dbReference>
<dbReference type="SUPFAM" id="SSF82771">
    <property type="entry name" value="GIY-YIG endonuclease"/>
    <property type="match status" value="1"/>
</dbReference>
<name>A0AAW6XI38_9LACO</name>
<protein>
    <submittedName>
        <fullName evidence="2">GIY-YIG nuclease family protein</fullName>
    </submittedName>
</protein>
<dbReference type="NCBIfam" id="TIGR01453">
    <property type="entry name" value="grpIintron_endo"/>
    <property type="match status" value="1"/>
</dbReference>
<evidence type="ECO:0000313" key="2">
    <source>
        <dbReference type="EMBL" id="MDK6868404.1"/>
    </source>
</evidence>
<dbReference type="Gene3D" id="3.40.1440.10">
    <property type="entry name" value="GIY-YIG endonuclease"/>
    <property type="match status" value="1"/>
</dbReference>
<dbReference type="AlphaFoldDB" id="A0AAW6XI38"/>
<dbReference type="InterPro" id="IPR036388">
    <property type="entry name" value="WH-like_DNA-bd_sf"/>
</dbReference>
<dbReference type="EMBL" id="JASOLY010000007">
    <property type="protein sequence ID" value="MDK6868404.1"/>
    <property type="molecule type" value="Genomic_DNA"/>
</dbReference>
<dbReference type="SMART" id="SM00465">
    <property type="entry name" value="GIYc"/>
    <property type="match status" value="1"/>
</dbReference>
<accession>A0AAW6XI38</accession>
<dbReference type="Proteomes" id="UP001232113">
    <property type="component" value="Unassembled WGS sequence"/>
</dbReference>
<organism evidence="2 3">
    <name type="scientific">Lactobacillus paragasseri</name>
    <dbReference type="NCBI Taxonomy" id="2107999"/>
    <lineage>
        <taxon>Bacteria</taxon>
        <taxon>Bacillati</taxon>
        <taxon>Bacillota</taxon>
        <taxon>Bacilli</taxon>
        <taxon>Lactobacillales</taxon>
        <taxon>Lactobacillaceae</taxon>
        <taxon>Lactobacillus</taxon>
    </lineage>
</organism>
<gene>
    <name evidence="2" type="ORF">QP354_04880</name>
</gene>
<reference evidence="2" key="1">
    <citation type="submission" date="2023-05" db="EMBL/GenBank/DDBJ databases">
        <title>Cataloging the Phylogenetic Diversity of Human Bladder Bacteria.</title>
        <authorList>
            <person name="Du J."/>
        </authorList>
    </citation>
    <scope>NUCLEOTIDE SEQUENCE</scope>
    <source>
        <strain evidence="2">UMB6975B</strain>
    </source>
</reference>
<dbReference type="InterPro" id="IPR003647">
    <property type="entry name" value="Intron_nuc_1_rpt"/>
</dbReference>
<dbReference type="InterPro" id="IPR000305">
    <property type="entry name" value="GIY-YIG_endonuc"/>
</dbReference>
<dbReference type="InterPro" id="IPR035901">
    <property type="entry name" value="GIY-YIG_endonuc_sf"/>
</dbReference>
<dbReference type="Gene3D" id="1.10.10.10">
    <property type="entry name" value="Winged helix-like DNA-binding domain superfamily/Winged helix DNA-binding domain"/>
    <property type="match status" value="1"/>
</dbReference>
<dbReference type="Pfam" id="PF07453">
    <property type="entry name" value="NUMOD1"/>
    <property type="match status" value="1"/>
</dbReference>
<proteinExistence type="predicted"/>
<dbReference type="RefSeq" id="WP_035422707.1">
    <property type="nucleotide sequence ID" value="NZ_JASOLY010000007.1"/>
</dbReference>
<comment type="caution">
    <text evidence="2">The sequence shown here is derived from an EMBL/GenBank/DDBJ whole genome shotgun (WGS) entry which is preliminary data.</text>
</comment>
<dbReference type="PROSITE" id="PS50164">
    <property type="entry name" value="GIY_YIG"/>
    <property type="match status" value="1"/>
</dbReference>
<sequence>MNKTIGIYIIINKATGKVYIGQSTDIHQRFIDHFKKSAINQRPYNLHKDIAKYGIQNFSKKILEECKISDLDFLEKKWILLYRKRNIPMYNVIDGAPTNAENMAKAKSVQFSQMNKRNWQNKEYRERHSKLSSQIQKERLKDPKYLAKKSQQLKKYTDSLKKRVGQYTKDGKLINTFDGVREAERATGINSRQISAVCLHKKYRKSAGGYRWEFIKKV</sequence>
<dbReference type="Pfam" id="PF01541">
    <property type="entry name" value="GIY-YIG"/>
    <property type="match status" value="1"/>
</dbReference>
<dbReference type="InterPro" id="IPR006350">
    <property type="entry name" value="Intron_endoG1"/>
</dbReference>
<dbReference type="GO" id="GO:0004519">
    <property type="term" value="F:endonuclease activity"/>
    <property type="evidence" value="ECO:0007669"/>
    <property type="project" value="InterPro"/>
</dbReference>
<feature type="domain" description="GIY-YIG" evidence="1">
    <location>
        <begin position="3"/>
        <end position="88"/>
    </location>
</feature>
<evidence type="ECO:0000313" key="3">
    <source>
        <dbReference type="Proteomes" id="UP001232113"/>
    </source>
</evidence>
<dbReference type="InterPro" id="IPR010896">
    <property type="entry name" value="NUMOD1"/>
</dbReference>